<name>A0ABQ9WK48_9EUKA</name>
<keyword evidence="6" id="KW-0472">Membrane</keyword>
<protein>
    <recommendedName>
        <fullName evidence="7">Protein kinase domain-containing protein</fullName>
    </recommendedName>
</protein>
<comment type="caution">
    <text evidence="8">The sequence shown here is derived from an EMBL/GenBank/DDBJ whole genome shotgun (WGS) entry which is preliminary data.</text>
</comment>
<keyword evidence="2" id="KW-0547">Nucleotide-binding</keyword>
<dbReference type="InterPro" id="IPR011009">
    <property type="entry name" value="Kinase-like_dom_sf"/>
</dbReference>
<accession>A0ABQ9WK48</accession>
<dbReference type="PANTHER" id="PTHR24348:SF22">
    <property type="entry name" value="NON-SPECIFIC SERINE_THREONINE PROTEIN KINASE"/>
    <property type="match status" value="1"/>
</dbReference>
<evidence type="ECO:0000256" key="3">
    <source>
        <dbReference type="ARBA" id="ARBA00022777"/>
    </source>
</evidence>
<organism evidence="8 9">
    <name type="scientific">Blattamonas nauphoetae</name>
    <dbReference type="NCBI Taxonomy" id="2049346"/>
    <lineage>
        <taxon>Eukaryota</taxon>
        <taxon>Metamonada</taxon>
        <taxon>Preaxostyla</taxon>
        <taxon>Oxymonadida</taxon>
        <taxon>Blattamonas</taxon>
    </lineage>
</organism>
<feature type="transmembrane region" description="Helical" evidence="6">
    <location>
        <begin position="54"/>
        <end position="78"/>
    </location>
</feature>
<dbReference type="SUPFAM" id="SSF56112">
    <property type="entry name" value="Protein kinase-like (PK-like)"/>
    <property type="match status" value="1"/>
</dbReference>
<proteinExistence type="predicted"/>
<keyword evidence="6" id="KW-0812">Transmembrane</keyword>
<keyword evidence="1" id="KW-0808">Transferase</keyword>
<keyword evidence="6" id="KW-1133">Transmembrane helix</keyword>
<dbReference type="InterPro" id="IPR045269">
    <property type="entry name" value="Atg1-like"/>
</dbReference>
<feature type="region of interest" description="Disordered" evidence="5">
    <location>
        <begin position="741"/>
        <end position="761"/>
    </location>
</feature>
<keyword evidence="3" id="KW-0418">Kinase</keyword>
<evidence type="ECO:0000256" key="4">
    <source>
        <dbReference type="ARBA" id="ARBA00022840"/>
    </source>
</evidence>
<evidence type="ECO:0000313" key="8">
    <source>
        <dbReference type="EMBL" id="KAK2939847.1"/>
    </source>
</evidence>
<dbReference type="PANTHER" id="PTHR24348">
    <property type="entry name" value="SERINE/THREONINE-PROTEIN KINASE UNC-51-RELATED"/>
    <property type="match status" value="1"/>
</dbReference>
<dbReference type="InterPro" id="IPR000719">
    <property type="entry name" value="Prot_kinase_dom"/>
</dbReference>
<dbReference type="Pfam" id="PF00069">
    <property type="entry name" value="Pkinase"/>
    <property type="match status" value="1"/>
</dbReference>
<gene>
    <name evidence="8" type="ORF">BLNAU_25246</name>
</gene>
<keyword evidence="4" id="KW-0067">ATP-binding</keyword>
<feature type="compositionally biased region" description="Polar residues" evidence="5">
    <location>
        <begin position="749"/>
        <end position="761"/>
    </location>
</feature>
<keyword evidence="9" id="KW-1185">Reference proteome</keyword>
<evidence type="ECO:0000259" key="7">
    <source>
        <dbReference type="PROSITE" id="PS50011"/>
    </source>
</evidence>
<evidence type="ECO:0000256" key="1">
    <source>
        <dbReference type="ARBA" id="ARBA00022679"/>
    </source>
</evidence>
<sequence length="795" mass="89329">MKSRTAKESTQNVVGFVEAIEGDTAHFVVLELSSCSLADRMSEVRKLGTLMDRVVLFSSPLHVVLSLLGHWLLVWFVVDDVQKVFRIVQDVLAGLGFLHSRNEVYGDVKPSNILIGVDGTAKLGDFEEWLESDSKDVECGGVWDDAVLGPEMFVLGGNVGSVSQAGDMWAFGLIVLELLTGKAWISGQNAVEIAESVKRFDVQAVCRQATIPNTVEPLLCFLLSKNPLERLSSAELIRSGRLRSILGEETPLSHFIREELDSTIVTLEKEKDQIQHIVEDQSKTIALQKELLADVPIWVGTKSLQTLDRTVHSLTPTTLTQLFRFERQCRTAFTRPIDMGEWELKIKASKNTFVNMSLGFVRYPLPENATQRSCGGWVDGIGGDFILWNGAMLKSGKFKPPGTNKKWERGGQTAAIRVNMWTREARLFVDDEEQPGIFTDIPSPLCLAITTGGRIKSVEVLWLKRRRESDELERAALEERRIQKSQINEMKQHFADHSIWFGTEALQTLDRTAHTLTPTTLTQIINLEQGVTWRTAFTRRIDEGEWELKIRAMLGFLQHPLPEDATQETCGSWTNGFGGEFTLWDGRMWTNDEEFKPEGTNKICDRIGDIAAIRVNMRTREARLFVDDEEQGDPANEGYEKNDDDGLECIEGSLDSSYASQHMYSLCASPHPIRRRLTTLHLRLLLRLFFFHARLRRNVRLRLRSHSSVCTSQSATAALLTTMHDAVVSAVGKEKVSERVMGEERVPSKLSTTTTISPVTASPTSISNVACVDKSERREEDIRACSDEQRRSVFG</sequence>
<reference evidence="8 9" key="1">
    <citation type="journal article" date="2022" name="bioRxiv">
        <title>Genomics of Preaxostyla Flagellates Illuminates Evolutionary Transitions and the Path Towards Mitochondrial Loss.</title>
        <authorList>
            <person name="Novak L.V.F."/>
            <person name="Treitli S.C."/>
            <person name="Pyrih J."/>
            <person name="Halakuc P."/>
            <person name="Pipaliya S.V."/>
            <person name="Vacek V."/>
            <person name="Brzon O."/>
            <person name="Soukal P."/>
            <person name="Eme L."/>
            <person name="Dacks J.B."/>
            <person name="Karnkowska A."/>
            <person name="Elias M."/>
            <person name="Hampl V."/>
        </authorList>
    </citation>
    <scope>NUCLEOTIDE SEQUENCE [LARGE SCALE GENOMIC DNA]</scope>
    <source>
        <strain evidence="8">NAU3</strain>
        <tissue evidence="8">Gut</tissue>
    </source>
</reference>
<dbReference type="PROSITE" id="PS50011">
    <property type="entry name" value="PROTEIN_KINASE_DOM"/>
    <property type="match status" value="1"/>
</dbReference>
<dbReference type="Proteomes" id="UP001281761">
    <property type="component" value="Unassembled WGS sequence"/>
</dbReference>
<dbReference type="EMBL" id="JARBJD010000828">
    <property type="protein sequence ID" value="KAK2939847.1"/>
    <property type="molecule type" value="Genomic_DNA"/>
</dbReference>
<dbReference type="Gene3D" id="1.10.510.10">
    <property type="entry name" value="Transferase(Phosphotransferase) domain 1"/>
    <property type="match status" value="1"/>
</dbReference>
<evidence type="ECO:0000313" key="9">
    <source>
        <dbReference type="Proteomes" id="UP001281761"/>
    </source>
</evidence>
<feature type="domain" description="Protein kinase" evidence="7">
    <location>
        <begin position="1"/>
        <end position="246"/>
    </location>
</feature>
<evidence type="ECO:0000256" key="2">
    <source>
        <dbReference type="ARBA" id="ARBA00022741"/>
    </source>
</evidence>
<evidence type="ECO:0000256" key="6">
    <source>
        <dbReference type="SAM" id="Phobius"/>
    </source>
</evidence>
<dbReference type="SMART" id="SM00220">
    <property type="entry name" value="S_TKc"/>
    <property type="match status" value="1"/>
</dbReference>
<evidence type="ECO:0000256" key="5">
    <source>
        <dbReference type="SAM" id="MobiDB-lite"/>
    </source>
</evidence>